<dbReference type="InterPro" id="IPR011990">
    <property type="entry name" value="TPR-like_helical_dom_sf"/>
</dbReference>
<keyword evidence="1" id="KW-0802">TPR repeat</keyword>
<dbReference type="PROSITE" id="PS51257">
    <property type="entry name" value="PROKAR_LIPOPROTEIN"/>
    <property type="match status" value="1"/>
</dbReference>
<dbReference type="RefSeq" id="WP_093090744.1">
    <property type="nucleotide sequence ID" value="NZ_FOTQ01000001.1"/>
</dbReference>
<proteinExistence type="predicted"/>
<evidence type="ECO:0000313" key="4">
    <source>
        <dbReference type="Proteomes" id="UP000199144"/>
    </source>
</evidence>
<dbReference type="AlphaFoldDB" id="A0A1I4IJM8"/>
<reference evidence="3 4" key="1">
    <citation type="submission" date="2016-10" db="EMBL/GenBank/DDBJ databases">
        <authorList>
            <person name="de Groot N.N."/>
        </authorList>
    </citation>
    <scope>NUCLEOTIDE SEQUENCE [LARGE SCALE GENOMIC DNA]</scope>
    <source>
        <strain evidence="3 4">DSM 15283</strain>
    </source>
</reference>
<dbReference type="SUPFAM" id="SSF48452">
    <property type="entry name" value="TPR-like"/>
    <property type="match status" value="1"/>
</dbReference>
<organism evidence="3 4">
    <name type="scientific">Shimia aestuarii</name>
    <dbReference type="NCBI Taxonomy" id="254406"/>
    <lineage>
        <taxon>Bacteria</taxon>
        <taxon>Pseudomonadati</taxon>
        <taxon>Pseudomonadota</taxon>
        <taxon>Alphaproteobacteria</taxon>
        <taxon>Rhodobacterales</taxon>
        <taxon>Roseobacteraceae</taxon>
    </lineage>
</organism>
<keyword evidence="4" id="KW-1185">Reference proteome</keyword>
<accession>A0A1I4IJM8</accession>
<protein>
    <submittedName>
        <fullName evidence="3">Tetratricopeptide repeat-containing protein</fullName>
    </submittedName>
</protein>
<feature type="chain" id="PRO_5011532842" evidence="2">
    <location>
        <begin position="21"/>
        <end position="187"/>
    </location>
</feature>
<sequence length="187" mass="20158">MTTLRASALVILLLSLAACSSGGLGTSDDNPFAPPVDTSKEAVDGLVVGWRLMEAGEYELALDAFARHAVDHGTTPELKAAVGTAYIGLGRLGQAETLLRESLKEGPDHPETWNNLGVVLMEKGELPEAELVFRKAYALDNGESDSIRDNLRLALAKSENPGYDDGKTQDYKLVRRGSSDYLIRQTP</sequence>
<evidence type="ECO:0000313" key="3">
    <source>
        <dbReference type="EMBL" id="SFL53976.1"/>
    </source>
</evidence>
<dbReference type="SMART" id="SM00028">
    <property type="entry name" value="TPR"/>
    <property type="match status" value="2"/>
</dbReference>
<keyword evidence="2" id="KW-0732">Signal</keyword>
<name>A0A1I4IJM8_9RHOB</name>
<dbReference type="Pfam" id="PF13432">
    <property type="entry name" value="TPR_16"/>
    <property type="match status" value="1"/>
</dbReference>
<gene>
    <name evidence="3" type="ORF">SAMN04488042_101616</name>
</gene>
<evidence type="ECO:0000256" key="2">
    <source>
        <dbReference type="SAM" id="SignalP"/>
    </source>
</evidence>
<dbReference type="PROSITE" id="PS50005">
    <property type="entry name" value="TPR"/>
    <property type="match status" value="1"/>
</dbReference>
<evidence type="ECO:0000256" key="1">
    <source>
        <dbReference type="PROSITE-ProRule" id="PRU00339"/>
    </source>
</evidence>
<feature type="signal peptide" evidence="2">
    <location>
        <begin position="1"/>
        <end position="20"/>
    </location>
</feature>
<dbReference type="InterPro" id="IPR019734">
    <property type="entry name" value="TPR_rpt"/>
</dbReference>
<dbReference type="Gene3D" id="1.25.40.10">
    <property type="entry name" value="Tetratricopeptide repeat domain"/>
    <property type="match status" value="1"/>
</dbReference>
<dbReference type="Proteomes" id="UP000199144">
    <property type="component" value="Unassembled WGS sequence"/>
</dbReference>
<dbReference type="STRING" id="254406.SAMN04488042_101616"/>
<dbReference type="EMBL" id="FOTQ01000001">
    <property type="protein sequence ID" value="SFL53976.1"/>
    <property type="molecule type" value="Genomic_DNA"/>
</dbReference>
<dbReference type="OrthoDB" id="495305at2"/>
<feature type="repeat" description="TPR" evidence="1">
    <location>
        <begin position="110"/>
        <end position="143"/>
    </location>
</feature>